<sequence>MAASMRPSARDTATLAALPSFNLFTTCSRASRLGSRYLQHGMGRRQRAARAPAAPPAPPADGQELDIDAFSRSLHPAALAIRDVSNDGNCFFRAVSDQLFGTEDYHIKLRERTCDYLLANKDHYQFFVDDEQSFDDYVADMRTDGVWADNLELQAVSMAYDVNIRVHQSGKPSYDIRNHHAKNAKVIHLSYHFGEHYASVRPLATATLSIPAQHDPLPLPPPSSSLSSSSTSLSSSQDGPASPRRPRHGNTLDTDNVAAMWRRADRRHCELCSLVDKTRRAARTTRLAESTNHSMSTKKEVARIVERDMKEALAGLEEIGQLIMDGKVEHRMRMQRLSREHRNRAAQSENPAETDDHPTRNHTDPAKEQYIHHVRTKAEPIFLKLAQTEQVTRVALQKFKSVTAEHQAPRSSTVHAAPKHHRGGKKKEQDAKRRERKDRRRKEQEQIARALDIAI</sequence>
<feature type="domain" description="OTU" evidence="2">
    <location>
        <begin position="79"/>
        <end position="203"/>
    </location>
</feature>
<dbReference type="OrthoDB" id="5981at2759"/>
<dbReference type="RefSeq" id="XP_005716334.1">
    <property type="nucleotide sequence ID" value="XM_005716277.1"/>
</dbReference>
<dbReference type="EMBL" id="HG001781">
    <property type="protein sequence ID" value="CDF36515.1"/>
    <property type="molecule type" value="Genomic_DNA"/>
</dbReference>
<feature type="compositionally biased region" description="Basic and acidic residues" evidence="1">
    <location>
        <begin position="354"/>
        <end position="367"/>
    </location>
</feature>
<proteinExistence type="predicted"/>
<dbReference type="Proteomes" id="UP000012073">
    <property type="component" value="Unassembled WGS sequence"/>
</dbReference>
<dbReference type="InterPro" id="IPR003323">
    <property type="entry name" value="OTU_dom"/>
</dbReference>
<dbReference type="InterPro" id="IPR050704">
    <property type="entry name" value="Peptidase_C85-like"/>
</dbReference>
<dbReference type="SUPFAM" id="SSF54001">
    <property type="entry name" value="Cysteine proteinases"/>
    <property type="match status" value="1"/>
</dbReference>
<dbReference type="GO" id="GO:0004843">
    <property type="term" value="F:cysteine-type deubiquitinase activity"/>
    <property type="evidence" value="ECO:0007669"/>
    <property type="project" value="TreeGrafter"/>
</dbReference>
<protein>
    <recommendedName>
        <fullName evidence="2">OTU domain-containing protein</fullName>
    </recommendedName>
</protein>
<feature type="region of interest" description="Disordered" evidence="1">
    <location>
        <begin position="338"/>
        <end position="367"/>
    </location>
</feature>
<dbReference type="PANTHER" id="PTHR12419:SF7">
    <property type="entry name" value="OTU DOMAIN-CONTAINING PROTEIN 3"/>
    <property type="match status" value="1"/>
</dbReference>
<dbReference type="Pfam" id="PF02338">
    <property type="entry name" value="OTU"/>
    <property type="match status" value="1"/>
</dbReference>
<reference evidence="4" key="1">
    <citation type="journal article" date="2013" name="Proc. Natl. Acad. Sci. U.S.A.">
        <title>Genome structure and metabolic features in the red seaweed Chondrus crispus shed light on evolution of the Archaeplastida.</title>
        <authorList>
            <person name="Collen J."/>
            <person name="Porcel B."/>
            <person name="Carre W."/>
            <person name="Ball S.G."/>
            <person name="Chaparro C."/>
            <person name="Tonon T."/>
            <person name="Barbeyron T."/>
            <person name="Michel G."/>
            <person name="Noel B."/>
            <person name="Valentin K."/>
            <person name="Elias M."/>
            <person name="Artiguenave F."/>
            <person name="Arun A."/>
            <person name="Aury J.M."/>
            <person name="Barbosa-Neto J.F."/>
            <person name="Bothwell J.H."/>
            <person name="Bouget F.Y."/>
            <person name="Brillet L."/>
            <person name="Cabello-Hurtado F."/>
            <person name="Capella-Gutierrez S."/>
            <person name="Charrier B."/>
            <person name="Cladiere L."/>
            <person name="Cock J.M."/>
            <person name="Coelho S.M."/>
            <person name="Colleoni C."/>
            <person name="Czjzek M."/>
            <person name="Da Silva C."/>
            <person name="Delage L."/>
            <person name="Denoeud F."/>
            <person name="Deschamps P."/>
            <person name="Dittami S.M."/>
            <person name="Gabaldon T."/>
            <person name="Gachon C.M."/>
            <person name="Groisillier A."/>
            <person name="Herve C."/>
            <person name="Jabbari K."/>
            <person name="Katinka M."/>
            <person name="Kloareg B."/>
            <person name="Kowalczyk N."/>
            <person name="Labadie K."/>
            <person name="Leblanc C."/>
            <person name="Lopez P.J."/>
            <person name="McLachlan D.H."/>
            <person name="Meslet-Cladiere L."/>
            <person name="Moustafa A."/>
            <person name="Nehr Z."/>
            <person name="Nyvall Collen P."/>
            <person name="Panaud O."/>
            <person name="Partensky F."/>
            <person name="Poulain J."/>
            <person name="Rensing S.A."/>
            <person name="Rousvoal S."/>
            <person name="Samson G."/>
            <person name="Symeonidi A."/>
            <person name="Weissenbach J."/>
            <person name="Zambounis A."/>
            <person name="Wincker P."/>
            <person name="Boyen C."/>
        </authorList>
    </citation>
    <scope>NUCLEOTIDE SEQUENCE [LARGE SCALE GENOMIC DNA]</scope>
    <source>
        <strain evidence="4">cv. Stackhouse</strain>
    </source>
</reference>
<dbReference type="AlphaFoldDB" id="R7QGJ1"/>
<dbReference type="CDD" id="cd22771">
    <property type="entry name" value="OTU_plant_OTU7-like"/>
    <property type="match status" value="1"/>
</dbReference>
<evidence type="ECO:0000313" key="3">
    <source>
        <dbReference type="EMBL" id="CDF36515.1"/>
    </source>
</evidence>
<dbReference type="PROSITE" id="PS50802">
    <property type="entry name" value="OTU"/>
    <property type="match status" value="1"/>
</dbReference>
<evidence type="ECO:0000259" key="2">
    <source>
        <dbReference type="PROSITE" id="PS50802"/>
    </source>
</evidence>
<dbReference type="STRING" id="2769.R7QGJ1"/>
<gene>
    <name evidence="3" type="ORF">CHC_T00004759001</name>
</gene>
<name>R7QGJ1_CHOCR</name>
<feature type="region of interest" description="Disordered" evidence="1">
    <location>
        <begin position="44"/>
        <end position="64"/>
    </location>
</feature>
<dbReference type="GO" id="GO:0016579">
    <property type="term" value="P:protein deubiquitination"/>
    <property type="evidence" value="ECO:0007669"/>
    <property type="project" value="TreeGrafter"/>
</dbReference>
<evidence type="ECO:0000313" key="4">
    <source>
        <dbReference type="Proteomes" id="UP000012073"/>
    </source>
</evidence>
<dbReference type="Gene3D" id="3.90.70.80">
    <property type="match status" value="1"/>
</dbReference>
<evidence type="ECO:0000256" key="1">
    <source>
        <dbReference type="SAM" id="MobiDB-lite"/>
    </source>
</evidence>
<dbReference type="PANTHER" id="PTHR12419">
    <property type="entry name" value="OTU DOMAIN CONTAINING PROTEIN"/>
    <property type="match status" value="1"/>
</dbReference>
<keyword evidence="4" id="KW-1185">Reference proteome</keyword>
<feature type="region of interest" description="Disordered" evidence="1">
    <location>
        <begin position="212"/>
        <end position="255"/>
    </location>
</feature>
<dbReference type="Gramene" id="CDF36515">
    <property type="protein sequence ID" value="CDF36515"/>
    <property type="gene ID" value="CHC_T00004759001"/>
</dbReference>
<dbReference type="GeneID" id="17324048"/>
<dbReference type="KEGG" id="ccp:CHC_T00004759001"/>
<accession>R7QGJ1</accession>
<dbReference type="InterPro" id="IPR038765">
    <property type="entry name" value="Papain-like_cys_pep_sf"/>
</dbReference>
<feature type="region of interest" description="Disordered" evidence="1">
    <location>
        <begin position="402"/>
        <end position="455"/>
    </location>
</feature>
<organism evidence="3 4">
    <name type="scientific">Chondrus crispus</name>
    <name type="common">Carrageen Irish moss</name>
    <name type="synonym">Polymorpha crispa</name>
    <dbReference type="NCBI Taxonomy" id="2769"/>
    <lineage>
        <taxon>Eukaryota</taxon>
        <taxon>Rhodophyta</taxon>
        <taxon>Florideophyceae</taxon>
        <taxon>Rhodymeniophycidae</taxon>
        <taxon>Gigartinales</taxon>
        <taxon>Gigartinaceae</taxon>
        <taxon>Chondrus</taxon>
    </lineage>
</organism>
<feature type="compositionally biased region" description="Low complexity" evidence="1">
    <location>
        <begin position="224"/>
        <end position="236"/>
    </location>
</feature>